<keyword evidence="1" id="KW-0812">Transmembrane</keyword>
<keyword evidence="1" id="KW-0472">Membrane</keyword>
<comment type="caution">
    <text evidence="2">The sequence shown here is derived from an EMBL/GenBank/DDBJ whole genome shotgun (WGS) entry which is preliminary data.</text>
</comment>
<sequence length="74" mass="8365">MAHTSTHNDAHFSIFGAIQNVFSTIGSAFVMMAQSDSRMRQIEALNALSDAELAERGLRRDEIARYVFNDVFWV</sequence>
<organism evidence="2 3">
    <name type="scientific">Sedimentitalea xiamensis</name>
    <dbReference type="NCBI Taxonomy" id="3050037"/>
    <lineage>
        <taxon>Bacteria</taxon>
        <taxon>Pseudomonadati</taxon>
        <taxon>Pseudomonadota</taxon>
        <taxon>Alphaproteobacteria</taxon>
        <taxon>Rhodobacterales</taxon>
        <taxon>Paracoccaceae</taxon>
        <taxon>Sedimentitalea</taxon>
    </lineage>
</organism>
<dbReference type="Proteomes" id="UP001227126">
    <property type="component" value="Unassembled WGS sequence"/>
</dbReference>
<dbReference type="EMBL" id="JASNJE010000025">
    <property type="protein sequence ID" value="MDK3074796.1"/>
    <property type="molecule type" value="Genomic_DNA"/>
</dbReference>
<dbReference type="RefSeq" id="WP_284486728.1">
    <property type="nucleotide sequence ID" value="NZ_JASNJE010000025.1"/>
</dbReference>
<evidence type="ECO:0000313" key="3">
    <source>
        <dbReference type="Proteomes" id="UP001227126"/>
    </source>
</evidence>
<name>A0ABT7FI58_9RHOB</name>
<keyword evidence="3" id="KW-1185">Reference proteome</keyword>
<evidence type="ECO:0000256" key="1">
    <source>
        <dbReference type="SAM" id="Phobius"/>
    </source>
</evidence>
<feature type="transmembrane region" description="Helical" evidence="1">
    <location>
        <begin position="12"/>
        <end position="33"/>
    </location>
</feature>
<accession>A0ABT7FI58</accession>
<keyword evidence="1" id="KW-1133">Transmembrane helix</keyword>
<protein>
    <submittedName>
        <fullName evidence="2">DUF1127 domain-containing protein</fullName>
    </submittedName>
</protein>
<reference evidence="2 3" key="1">
    <citation type="submission" date="2023-05" db="EMBL/GenBank/DDBJ databases">
        <title>Sedimentitalea sp. nov. JM2-8.</title>
        <authorList>
            <person name="Huang J."/>
        </authorList>
    </citation>
    <scope>NUCLEOTIDE SEQUENCE [LARGE SCALE GENOMIC DNA]</scope>
    <source>
        <strain evidence="2 3">JM2-8</strain>
    </source>
</reference>
<evidence type="ECO:0000313" key="2">
    <source>
        <dbReference type="EMBL" id="MDK3074796.1"/>
    </source>
</evidence>
<proteinExistence type="predicted"/>
<gene>
    <name evidence="2" type="ORF">QO034_17035</name>
</gene>